<dbReference type="Proteomes" id="UP000466894">
    <property type="component" value="Chromosome"/>
</dbReference>
<keyword evidence="5 7" id="KW-1133">Transmembrane helix</keyword>
<dbReference type="CDD" id="cd07302">
    <property type="entry name" value="CHD"/>
    <property type="match status" value="1"/>
</dbReference>
<comment type="similarity">
    <text evidence="2">Belongs to the adenylyl cyclase class-3 family.</text>
</comment>
<dbReference type="GO" id="GO:0006171">
    <property type="term" value="P:cAMP biosynthetic process"/>
    <property type="evidence" value="ECO:0007669"/>
    <property type="project" value="TreeGrafter"/>
</dbReference>
<evidence type="ECO:0000256" key="3">
    <source>
        <dbReference type="ARBA" id="ARBA00022475"/>
    </source>
</evidence>
<comment type="subcellular location">
    <subcellularLocation>
        <location evidence="1">Cell membrane</location>
        <topology evidence="1">Multi-pass membrane protein</topology>
    </subcellularLocation>
</comment>
<dbReference type="Pfam" id="PF00672">
    <property type="entry name" value="HAMP"/>
    <property type="match status" value="1"/>
</dbReference>
<dbReference type="SUPFAM" id="SSF55073">
    <property type="entry name" value="Nucleotide cyclase"/>
    <property type="match status" value="1"/>
</dbReference>
<name>A0A7I7PFI3_9MYCO</name>
<dbReference type="PANTHER" id="PTHR43081">
    <property type="entry name" value="ADENYLATE CYCLASE, TERMINAL-DIFFERENTIATION SPECIFIC-RELATED"/>
    <property type="match status" value="1"/>
</dbReference>
<dbReference type="SMART" id="SM00304">
    <property type="entry name" value="HAMP"/>
    <property type="match status" value="1"/>
</dbReference>
<dbReference type="AlphaFoldDB" id="A0A7I7PFI3"/>
<dbReference type="PROSITE" id="PS50125">
    <property type="entry name" value="GUANYLATE_CYCLASE_2"/>
    <property type="match status" value="1"/>
</dbReference>
<feature type="domain" description="HAMP" evidence="9">
    <location>
        <begin position="241"/>
        <end position="293"/>
    </location>
</feature>
<dbReference type="InterPro" id="IPR050697">
    <property type="entry name" value="Adenylyl/Guanylyl_Cyclase_3/4"/>
</dbReference>
<reference evidence="11 12" key="1">
    <citation type="submission" date="2017-02" db="EMBL/GenBank/DDBJ databases">
        <title>The new phylogeny of genus Mycobacterium.</title>
        <authorList>
            <person name="Tortoli E."/>
            <person name="Trovato A."/>
            <person name="Cirillo D.M."/>
        </authorList>
    </citation>
    <scope>NUCLEOTIDE SEQUENCE [LARGE SCALE GENOMIC DNA]</scope>
    <source>
        <strain evidence="11 12">DSM 45145</strain>
    </source>
</reference>
<dbReference type="PANTHER" id="PTHR43081:SF17">
    <property type="entry name" value="BLL5647 PROTEIN"/>
    <property type="match status" value="1"/>
</dbReference>
<evidence type="ECO:0000313" key="10">
    <source>
        <dbReference type="EMBL" id="BBY07350.1"/>
    </source>
</evidence>
<keyword evidence="3" id="KW-1003">Cell membrane</keyword>
<dbReference type="PROSITE" id="PS50885">
    <property type="entry name" value="HAMP"/>
    <property type="match status" value="1"/>
</dbReference>
<evidence type="ECO:0000259" key="8">
    <source>
        <dbReference type="PROSITE" id="PS50125"/>
    </source>
</evidence>
<dbReference type="Gene3D" id="3.30.70.1230">
    <property type="entry name" value="Nucleotide cyclase"/>
    <property type="match status" value="1"/>
</dbReference>
<dbReference type="InterPro" id="IPR001054">
    <property type="entry name" value="A/G_cyclase"/>
</dbReference>
<feature type="transmembrane region" description="Helical" evidence="7">
    <location>
        <begin position="183"/>
        <end position="205"/>
    </location>
</feature>
<evidence type="ECO:0000256" key="5">
    <source>
        <dbReference type="ARBA" id="ARBA00022989"/>
    </source>
</evidence>
<evidence type="ECO:0000313" key="11">
    <source>
        <dbReference type="EMBL" id="ORB14301.1"/>
    </source>
</evidence>
<evidence type="ECO:0000313" key="12">
    <source>
        <dbReference type="Proteomes" id="UP000192374"/>
    </source>
</evidence>
<dbReference type="GO" id="GO:0035556">
    <property type="term" value="P:intracellular signal transduction"/>
    <property type="evidence" value="ECO:0007669"/>
    <property type="project" value="InterPro"/>
</dbReference>
<reference evidence="10" key="3">
    <citation type="submission" date="2020-02" db="EMBL/GenBank/DDBJ databases">
        <authorList>
            <person name="Matsumoto Y."/>
            <person name="Motooka D."/>
            <person name="Nakamura S."/>
        </authorList>
    </citation>
    <scope>NUCLEOTIDE SEQUENCE</scope>
    <source>
        <strain evidence="10">JCM 16367</strain>
    </source>
</reference>
<dbReference type="Gene3D" id="1.10.8.500">
    <property type="entry name" value="HAMP domain in histidine kinase"/>
    <property type="match status" value="1"/>
</dbReference>
<dbReference type="GO" id="GO:0004016">
    <property type="term" value="F:adenylate cyclase activity"/>
    <property type="evidence" value="ECO:0007669"/>
    <property type="project" value="UniProtKB-ARBA"/>
</dbReference>
<proteinExistence type="inferred from homology"/>
<dbReference type="InterPro" id="IPR003660">
    <property type="entry name" value="HAMP_dom"/>
</dbReference>
<reference evidence="10 13" key="2">
    <citation type="journal article" date="2019" name="Emerg. Microbes Infect.">
        <title>Comprehensive subspecies identification of 175 nontuberculous mycobacteria species based on 7547 genomic profiles.</title>
        <authorList>
            <person name="Matsumoto Y."/>
            <person name="Kinjo T."/>
            <person name="Motooka D."/>
            <person name="Nabeya D."/>
            <person name="Jung N."/>
            <person name="Uechi K."/>
            <person name="Horii T."/>
            <person name="Iida T."/>
            <person name="Fujita J."/>
            <person name="Nakamura S."/>
        </authorList>
    </citation>
    <scope>NUCLEOTIDE SEQUENCE [LARGE SCALE GENOMIC DNA]</scope>
    <source>
        <strain evidence="10 13">JCM 16367</strain>
    </source>
</reference>
<feature type="domain" description="Guanylate cyclase" evidence="8">
    <location>
        <begin position="326"/>
        <end position="451"/>
    </location>
</feature>
<feature type="transmembrane region" description="Helical" evidence="7">
    <location>
        <begin position="102"/>
        <end position="125"/>
    </location>
</feature>
<feature type="transmembrane region" description="Helical" evidence="7">
    <location>
        <begin position="132"/>
        <end position="155"/>
    </location>
</feature>
<dbReference type="CDD" id="cd06225">
    <property type="entry name" value="HAMP"/>
    <property type="match status" value="1"/>
</dbReference>
<evidence type="ECO:0000256" key="7">
    <source>
        <dbReference type="SAM" id="Phobius"/>
    </source>
</evidence>
<dbReference type="EMBL" id="AP022583">
    <property type="protein sequence ID" value="BBY07350.1"/>
    <property type="molecule type" value="Genomic_DNA"/>
</dbReference>
<sequence length="502" mass="52440">MDRIWQWAWDRHGGRYSWAICAVAAPVGLPIYVVWSLLIVAVEQSSDYLAAAAVTVAAVPVLAYVVVRPGSGPSRLVEQWAAGHEVDRVGALEATYAWTRAAVVQGLVSAAVWVGLLSVMVGAIAGATGWRLAQYGILGAVIGVAVLLPGVHSIAEAVARTVRLAIAGDTGVGDSLPRARPTFAAWSSMSMLAVVFVFAVYGAMVTAVFDRARAEPVLFVAIGCVLTVGLGLPLTVGTALSASLRPIRDLDEGTERVAAGDFSQRLPVVQDDDLGVLTASFNRMQAGLAERQRLQAAFGTYVDPALAARLLQQGDDVFKGERRQVTVMFVDIRDFTPFAEANTAEDTVARLNALFEIVVPAVVEAGGHVNKFLGDGALAVFGAPNDLVRHADSAVSAAVLVHSLVAERFGGALRIGIGINTGVVIAGTIGGGSKLEFTLIGDTVNVVARVEQLTKTTGDTILLTNQTLDALDPPPPGLVDRGCHELKGKSAAVRVFGLAPAA</sequence>
<evidence type="ECO:0000259" key="9">
    <source>
        <dbReference type="PROSITE" id="PS50885"/>
    </source>
</evidence>
<evidence type="ECO:0000256" key="1">
    <source>
        <dbReference type="ARBA" id="ARBA00004651"/>
    </source>
</evidence>
<evidence type="ECO:0000256" key="4">
    <source>
        <dbReference type="ARBA" id="ARBA00022692"/>
    </source>
</evidence>
<dbReference type="SUPFAM" id="SSF158472">
    <property type="entry name" value="HAMP domain-like"/>
    <property type="match status" value="1"/>
</dbReference>
<keyword evidence="4 7" id="KW-0812">Transmembrane</keyword>
<feature type="transmembrane region" description="Helical" evidence="7">
    <location>
        <begin position="217"/>
        <end position="240"/>
    </location>
</feature>
<accession>A0A7I7PFI3</accession>
<dbReference type="InterPro" id="IPR029787">
    <property type="entry name" value="Nucleotide_cyclase"/>
</dbReference>
<dbReference type="GO" id="GO:0005886">
    <property type="term" value="C:plasma membrane"/>
    <property type="evidence" value="ECO:0007669"/>
    <property type="project" value="UniProtKB-SubCell"/>
</dbReference>
<dbReference type="OrthoDB" id="368920at2"/>
<keyword evidence="6 7" id="KW-0472">Membrane</keyword>
<evidence type="ECO:0000256" key="6">
    <source>
        <dbReference type="ARBA" id="ARBA00023136"/>
    </source>
</evidence>
<dbReference type="Proteomes" id="UP000192374">
    <property type="component" value="Unassembled WGS sequence"/>
</dbReference>
<evidence type="ECO:0000313" key="13">
    <source>
        <dbReference type="Proteomes" id="UP000466894"/>
    </source>
</evidence>
<feature type="transmembrane region" description="Helical" evidence="7">
    <location>
        <begin position="48"/>
        <end position="67"/>
    </location>
</feature>
<protein>
    <submittedName>
        <fullName evidence="11">Adenylate/guanylate cyclase domain-containing protein</fullName>
    </submittedName>
</protein>
<organism evidence="10 13">
    <name type="scientific">Mycobacterium noviomagense</name>
    <dbReference type="NCBI Taxonomy" id="459858"/>
    <lineage>
        <taxon>Bacteria</taxon>
        <taxon>Bacillati</taxon>
        <taxon>Actinomycetota</taxon>
        <taxon>Actinomycetes</taxon>
        <taxon>Mycobacteriales</taxon>
        <taxon>Mycobacteriaceae</taxon>
        <taxon>Mycobacterium</taxon>
    </lineage>
</organism>
<dbReference type="Pfam" id="PF00211">
    <property type="entry name" value="Guanylate_cyc"/>
    <property type="match status" value="1"/>
</dbReference>
<feature type="transmembrane region" description="Helical" evidence="7">
    <location>
        <begin position="16"/>
        <end position="41"/>
    </location>
</feature>
<dbReference type="KEGG" id="mnv:MNVI_26680"/>
<dbReference type="EMBL" id="MVIC01000018">
    <property type="protein sequence ID" value="ORB14301.1"/>
    <property type="molecule type" value="Genomic_DNA"/>
</dbReference>
<dbReference type="RefSeq" id="WP_083087862.1">
    <property type="nucleotide sequence ID" value="NZ_AP022583.1"/>
</dbReference>
<keyword evidence="12" id="KW-1185">Reference proteome</keyword>
<dbReference type="SMART" id="SM00044">
    <property type="entry name" value="CYCc"/>
    <property type="match status" value="1"/>
</dbReference>
<gene>
    <name evidence="11" type="ORF">BST37_11610</name>
    <name evidence="10" type="ORF">MNVI_26680</name>
</gene>
<evidence type="ECO:0000256" key="2">
    <source>
        <dbReference type="ARBA" id="ARBA00005381"/>
    </source>
</evidence>